<keyword evidence="2 5" id="KW-0812">Transmembrane</keyword>
<dbReference type="Gene3D" id="1.20.1250.20">
    <property type="entry name" value="MFS general substrate transporter like domains"/>
    <property type="match status" value="1"/>
</dbReference>
<comment type="caution">
    <text evidence="7">The sequence shown here is derived from an EMBL/GenBank/DDBJ whole genome shotgun (WGS) entry which is preliminary data.</text>
</comment>
<accession>A0A921ZVI8</accession>
<dbReference type="PANTHER" id="PTHR24064">
    <property type="entry name" value="SOLUTE CARRIER FAMILY 22 MEMBER"/>
    <property type="match status" value="1"/>
</dbReference>
<dbReference type="PROSITE" id="PS00217">
    <property type="entry name" value="SUGAR_TRANSPORT_2"/>
    <property type="match status" value="1"/>
</dbReference>
<feature type="transmembrane region" description="Helical" evidence="5">
    <location>
        <begin position="225"/>
        <end position="244"/>
    </location>
</feature>
<comment type="subcellular location">
    <subcellularLocation>
        <location evidence="1">Membrane</location>
        <topology evidence="1">Multi-pass membrane protein</topology>
    </subcellularLocation>
</comment>
<reference evidence="7" key="1">
    <citation type="journal article" date="2016" name="Insect Biochem. Mol. Biol.">
        <title>Multifaceted biological insights from a draft genome sequence of the tobacco hornworm moth, Manduca sexta.</title>
        <authorList>
            <person name="Kanost M.R."/>
            <person name="Arrese E.L."/>
            <person name="Cao X."/>
            <person name="Chen Y.R."/>
            <person name="Chellapilla S."/>
            <person name="Goldsmith M.R."/>
            <person name="Grosse-Wilde E."/>
            <person name="Heckel D.G."/>
            <person name="Herndon N."/>
            <person name="Jiang H."/>
            <person name="Papanicolaou A."/>
            <person name="Qu J."/>
            <person name="Soulages J.L."/>
            <person name="Vogel H."/>
            <person name="Walters J."/>
            <person name="Waterhouse R.M."/>
            <person name="Ahn S.J."/>
            <person name="Almeida F.C."/>
            <person name="An C."/>
            <person name="Aqrawi P."/>
            <person name="Bretschneider A."/>
            <person name="Bryant W.B."/>
            <person name="Bucks S."/>
            <person name="Chao H."/>
            <person name="Chevignon G."/>
            <person name="Christen J.M."/>
            <person name="Clarke D.F."/>
            <person name="Dittmer N.T."/>
            <person name="Ferguson L.C.F."/>
            <person name="Garavelou S."/>
            <person name="Gordon K.H.J."/>
            <person name="Gunaratna R.T."/>
            <person name="Han Y."/>
            <person name="Hauser F."/>
            <person name="He Y."/>
            <person name="Heidel-Fischer H."/>
            <person name="Hirsh A."/>
            <person name="Hu Y."/>
            <person name="Jiang H."/>
            <person name="Kalra D."/>
            <person name="Klinner C."/>
            <person name="Konig C."/>
            <person name="Kovar C."/>
            <person name="Kroll A.R."/>
            <person name="Kuwar S.S."/>
            <person name="Lee S.L."/>
            <person name="Lehman R."/>
            <person name="Li K."/>
            <person name="Li Z."/>
            <person name="Liang H."/>
            <person name="Lovelace S."/>
            <person name="Lu Z."/>
            <person name="Mansfield J.H."/>
            <person name="McCulloch K.J."/>
            <person name="Mathew T."/>
            <person name="Morton B."/>
            <person name="Muzny D.M."/>
            <person name="Neunemann D."/>
            <person name="Ongeri F."/>
            <person name="Pauchet Y."/>
            <person name="Pu L.L."/>
            <person name="Pyrousis I."/>
            <person name="Rao X.J."/>
            <person name="Redding A."/>
            <person name="Roesel C."/>
            <person name="Sanchez-Gracia A."/>
            <person name="Schaack S."/>
            <person name="Shukla A."/>
            <person name="Tetreau G."/>
            <person name="Wang Y."/>
            <person name="Xiong G.H."/>
            <person name="Traut W."/>
            <person name="Walsh T.K."/>
            <person name="Worley K.C."/>
            <person name="Wu D."/>
            <person name="Wu W."/>
            <person name="Wu Y.Q."/>
            <person name="Zhang X."/>
            <person name="Zou Z."/>
            <person name="Zucker H."/>
            <person name="Briscoe A.D."/>
            <person name="Burmester T."/>
            <person name="Clem R.J."/>
            <person name="Feyereisen R."/>
            <person name="Grimmelikhuijzen C.J.P."/>
            <person name="Hamodrakas S.J."/>
            <person name="Hansson B.S."/>
            <person name="Huguet E."/>
            <person name="Jermiin L.S."/>
            <person name="Lan Q."/>
            <person name="Lehman H.K."/>
            <person name="Lorenzen M."/>
            <person name="Merzendorfer H."/>
            <person name="Michalopoulos I."/>
            <person name="Morton D.B."/>
            <person name="Muthukrishnan S."/>
            <person name="Oakeshott J.G."/>
            <person name="Palmer W."/>
            <person name="Park Y."/>
            <person name="Passarelli A.L."/>
            <person name="Rozas J."/>
            <person name="Schwartz L.M."/>
            <person name="Smith W."/>
            <person name="Southgate A."/>
            <person name="Vilcinskas A."/>
            <person name="Vogt R."/>
            <person name="Wang P."/>
            <person name="Werren J."/>
            <person name="Yu X.Q."/>
            <person name="Zhou J.J."/>
            <person name="Brown S.J."/>
            <person name="Scherer S.E."/>
            <person name="Richards S."/>
            <person name="Blissard G.W."/>
        </authorList>
    </citation>
    <scope>NUCLEOTIDE SEQUENCE</scope>
</reference>
<name>A0A921ZVI8_MANSE</name>
<keyword evidence="3 5" id="KW-1133">Transmembrane helix</keyword>
<feature type="transmembrane region" description="Helical" evidence="5">
    <location>
        <begin position="43"/>
        <end position="63"/>
    </location>
</feature>
<evidence type="ECO:0000256" key="1">
    <source>
        <dbReference type="ARBA" id="ARBA00004141"/>
    </source>
</evidence>
<feature type="transmembrane region" description="Helical" evidence="5">
    <location>
        <begin position="139"/>
        <end position="157"/>
    </location>
</feature>
<dbReference type="InterPro" id="IPR036259">
    <property type="entry name" value="MFS_trans_sf"/>
</dbReference>
<feature type="transmembrane region" description="Helical" evidence="5">
    <location>
        <begin position="429"/>
        <end position="449"/>
    </location>
</feature>
<evidence type="ECO:0000256" key="5">
    <source>
        <dbReference type="SAM" id="Phobius"/>
    </source>
</evidence>
<protein>
    <recommendedName>
        <fullName evidence="6">Major facilitator superfamily (MFS) profile domain-containing protein</fullName>
    </recommendedName>
</protein>
<dbReference type="AlphaFoldDB" id="A0A921ZVI8"/>
<dbReference type="EMBL" id="JH669252">
    <property type="protein sequence ID" value="KAG6464788.1"/>
    <property type="molecule type" value="Genomic_DNA"/>
</dbReference>
<evidence type="ECO:0000313" key="8">
    <source>
        <dbReference type="Proteomes" id="UP000791440"/>
    </source>
</evidence>
<dbReference type="InterPro" id="IPR005829">
    <property type="entry name" value="Sugar_transporter_CS"/>
</dbReference>
<feature type="domain" description="Major facilitator superfamily (MFS) profile" evidence="6">
    <location>
        <begin position="50"/>
        <end position="485"/>
    </location>
</feature>
<dbReference type="InterPro" id="IPR005828">
    <property type="entry name" value="MFS_sugar_transport-like"/>
</dbReference>
<keyword evidence="8" id="KW-1185">Reference proteome</keyword>
<evidence type="ECO:0000256" key="4">
    <source>
        <dbReference type="ARBA" id="ARBA00023136"/>
    </source>
</evidence>
<sequence>MEEIYEELNIYTSTEHIINEEDYIVKSIGAFGVWQTGVCLSAISARMLAMLNIFSMLFLIPSIDFKCIDPVLTENNSCHDDCELYSFDNEVFEQTVISEFGLICDDEWKGSFIQTILMFGLLCGVSLFGWISDRYGRRTALLICTYTNIALMLAAPFSPNYWSFVTLRFLIGIPSGGTLIVGIVYIMEIVGPKHREVVGTLALLPDGLTQASLSLFAYYTRNWRIYSLAYTALSVIPFVLVLFIPESPRWLISKGERDKAYAVMLEAAERNKLDTLNIRENIDKALSEMNYKNTSKKPCYLDLFGTKELAFKTFALAAIWTSAGACFLGINQYITFLGSNVFIAVALLGCIQIPICPIAIILNKMFGRRIIIVASLLTTGLTMIALLFTPQGHAACIIFSVIGFASATIIFCIIYIYTSELFPTSLRNMGYGMTSAGAKIGAMAAPFIASINPHWIPSSIFAVISFSSSFVCIFLPETKGVNLDT</sequence>
<dbReference type="Proteomes" id="UP000791440">
    <property type="component" value="Unassembled WGS sequence"/>
</dbReference>
<feature type="transmembrane region" description="Helical" evidence="5">
    <location>
        <begin position="197"/>
        <end position="219"/>
    </location>
</feature>
<evidence type="ECO:0000313" key="7">
    <source>
        <dbReference type="EMBL" id="KAG6464788.1"/>
    </source>
</evidence>
<dbReference type="GO" id="GO:0022857">
    <property type="term" value="F:transmembrane transporter activity"/>
    <property type="evidence" value="ECO:0007669"/>
    <property type="project" value="InterPro"/>
</dbReference>
<feature type="transmembrane region" description="Helical" evidence="5">
    <location>
        <begin position="394"/>
        <end position="417"/>
    </location>
</feature>
<organism evidence="7 8">
    <name type="scientific">Manduca sexta</name>
    <name type="common">Tobacco hawkmoth</name>
    <name type="synonym">Tobacco hornworm</name>
    <dbReference type="NCBI Taxonomy" id="7130"/>
    <lineage>
        <taxon>Eukaryota</taxon>
        <taxon>Metazoa</taxon>
        <taxon>Ecdysozoa</taxon>
        <taxon>Arthropoda</taxon>
        <taxon>Hexapoda</taxon>
        <taxon>Insecta</taxon>
        <taxon>Pterygota</taxon>
        <taxon>Neoptera</taxon>
        <taxon>Endopterygota</taxon>
        <taxon>Lepidoptera</taxon>
        <taxon>Glossata</taxon>
        <taxon>Ditrysia</taxon>
        <taxon>Bombycoidea</taxon>
        <taxon>Sphingidae</taxon>
        <taxon>Sphinginae</taxon>
        <taxon>Sphingini</taxon>
        <taxon>Manduca</taxon>
    </lineage>
</organism>
<evidence type="ECO:0000259" key="6">
    <source>
        <dbReference type="PROSITE" id="PS50850"/>
    </source>
</evidence>
<dbReference type="InterPro" id="IPR020846">
    <property type="entry name" value="MFS_dom"/>
</dbReference>
<feature type="transmembrane region" description="Helical" evidence="5">
    <location>
        <begin position="314"/>
        <end position="335"/>
    </location>
</feature>
<evidence type="ECO:0000256" key="2">
    <source>
        <dbReference type="ARBA" id="ARBA00022692"/>
    </source>
</evidence>
<dbReference type="GO" id="GO:0016020">
    <property type="term" value="C:membrane"/>
    <property type="evidence" value="ECO:0007669"/>
    <property type="project" value="UniProtKB-SubCell"/>
</dbReference>
<feature type="transmembrane region" description="Helical" evidence="5">
    <location>
        <begin position="341"/>
        <end position="363"/>
    </location>
</feature>
<dbReference type="SUPFAM" id="SSF103473">
    <property type="entry name" value="MFS general substrate transporter"/>
    <property type="match status" value="1"/>
</dbReference>
<keyword evidence="4 5" id="KW-0472">Membrane</keyword>
<reference evidence="7" key="2">
    <citation type="submission" date="2020-12" db="EMBL/GenBank/DDBJ databases">
        <authorList>
            <person name="Kanost M."/>
        </authorList>
    </citation>
    <scope>NUCLEOTIDE SEQUENCE</scope>
</reference>
<proteinExistence type="predicted"/>
<dbReference type="PROSITE" id="PS50850">
    <property type="entry name" value="MFS"/>
    <property type="match status" value="1"/>
</dbReference>
<feature type="transmembrane region" description="Helical" evidence="5">
    <location>
        <begin position="370"/>
        <end position="388"/>
    </location>
</feature>
<feature type="transmembrane region" description="Helical" evidence="5">
    <location>
        <begin position="455"/>
        <end position="475"/>
    </location>
</feature>
<feature type="transmembrane region" description="Helical" evidence="5">
    <location>
        <begin position="169"/>
        <end position="190"/>
    </location>
</feature>
<evidence type="ECO:0000256" key="3">
    <source>
        <dbReference type="ARBA" id="ARBA00022989"/>
    </source>
</evidence>
<dbReference type="Pfam" id="PF00083">
    <property type="entry name" value="Sugar_tr"/>
    <property type="match status" value="1"/>
</dbReference>
<dbReference type="OrthoDB" id="2544694at2759"/>
<feature type="transmembrane region" description="Helical" evidence="5">
    <location>
        <begin position="112"/>
        <end position="132"/>
    </location>
</feature>
<gene>
    <name evidence="7" type="ORF">O3G_MSEX014728</name>
</gene>